<organism evidence="8 9">
    <name type="scientific">Chitinophaga hostae</name>
    <dbReference type="NCBI Taxonomy" id="2831022"/>
    <lineage>
        <taxon>Bacteria</taxon>
        <taxon>Pseudomonadati</taxon>
        <taxon>Bacteroidota</taxon>
        <taxon>Chitinophagia</taxon>
        <taxon>Chitinophagales</taxon>
        <taxon>Chitinophagaceae</taxon>
        <taxon>Chitinophaga</taxon>
    </lineage>
</organism>
<dbReference type="InterPro" id="IPR027268">
    <property type="entry name" value="Peptidase_M4/M1_CTD_sf"/>
</dbReference>
<keyword evidence="5" id="KW-0378">Hydrolase</keyword>
<dbReference type="Gene3D" id="2.60.120.260">
    <property type="entry name" value="Galactose-binding domain-like"/>
    <property type="match status" value="1"/>
</dbReference>
<evidence type="ECO:0000256" key="4">
    <source>
        <dbReference type="ARBA" id="ARBA00022729"/>
    </source>
</evidence>
<evidence type="ECO:0000256" key="6">
    <source>
        <dbReference type="ARBA" id="ARBA00023180"/>
    </source>
</evidence>
<dbReference type="InterPro" id="IPR010496">
    <property type="entry name" value="AL/BT2_dom"/>
</dbReference>
<evidence type="ECO:0000313" key="8">
    <source>
        <dbReference type="EMBL" id="MBS0029183.1"/>
    </source>
</evidence>
<evidence type="ECO:0000259" key="7">
    <source>
        <dbReference type="SMART" id="SM00813"/>
    </source>
</evidence>
<gene>
    <name evidence="8" type="ORF">KE626_17805</name>
</gene>
<dbReference type="InterPro" id="IPR040756">
    <property type="entry name" value="Peptidase_M61_N"/>
</dbReference>
<dbReference type="PANTHER" id="PTHR31776:SF0">
    <property type="entry name" value="ALPHA-L-ARABINOFURANOSIDASE 1"/>
    <property type="match status" value="1"/>
</dbReference>
<keyword evidence="4" id="KW-0732">Signal</keyword>
<dbReference type="Pfam" id="PF17899">
    <property type="entry name" value="Peptidase_M61_N"/>
    <property type="match status" value="1"/>
</dbReference>
<dbReference type="InterPro" id="IPR010720">
    <property type="entry name" value="Alpha-L-AF_C"/>
</dbReference>
<dbReference type="InterPro" id="IPR055235">
    <property type="entry name" value="ASD1_cat"/>
</dbReference>
<dbReference type="InterPro" id="IPR013780">
    <property type="entry name" value="Glyco_hydro_b"/>
</dbReference>
<dbReference type="Gene3D" id="3.20.20.80">
    <property type="entry name" value="Glycosidases"/>
    <property type="match status" value="1"/>
</dbReference>
<accession>A0ABS5J1S5</accession>
<dbReference type="PANTHER" id="PTHR31776">
    <property type="entry name" value="ALPHA-L-ARABINOFURANOSIDASE 1"/>
    <property type="match status" value="1"/>
</dbReference>
<dbReference type="Pfam" id="PF06964">
    <property type="entry name" value="Alpha-L-AF_C"/>
    <property type="match status" value="1"/>
</dbReference>
<dbReference type="SUPFAM" id="SSF55486">
    <property type="entry name" value="Metalloproteases ('zincins'), catalytic domain"/>
    <property type="match status" value="1"/>
</dbReference>
<dbReference type="SUPFAM" id="SSF49785">
    <property type="entry name" value="Galactose-binding domain-like"/>
    <property type="match status" value="1"/>
</dbReference>
<keyword evidence="6" id="KW-0325">Glycoprotein</keyword>
<proteinExistence type="inferred from homology"/>
<evidence type="ECO:0000313" key="9">
    <source>
        <dbReference type="Proteomes" id="UP000676386"/>
    </source>
</evidence>
<evidence type="ECO:0000256" key="5">
    <source>
        <dbReference type="ARBA" id="ARBA00022801"/>
    </source>
</evidence>
<dbReference type="Pfam" id="PF06439">
    <property type="entry name" value="3keto-disac_hyd"/>
    <property type="match status" value="1"/>
</dbReference>
<protein>
    <recommendedName>
        <fullName evidence="3">non-reducing end alpha-L-arabinofuranosidase</fullName>
        <ecNumber evidence="3">3.2.1.55</ecNumber>
    </recommendedName>
</protein>
<dbReference type="InterPro" id="IPR017853">
    <property type="entry name" value="GH"/>
</dbReference>
<dbReference type="SMART" id="SM00813">
    <property type="entry name" value="Alpha-L-AF_C"/>
    <property type="match status" value="1"/>
</dbReference>
<dbReference type="EMBL" id="JAGTXB010000008">
    <property type="protein sequence ID" value="MBS0029183.1"/>
    <property type="molecule type" value="Genomic_DNA"/>
</dbReference>
<dbReference type="SUPFAM" id="SSF51445">
    <property type="entry name" value="(Trans)glycosidases"/>
    <property type="match status" value="1"/>
</dbReference>
<dbReference type="Pfam" id="PF22848">
    <property type="entry name" value="ASD1_dom"/>
    <property type="match status" value="1"/>
</dbReference>
<reference evidence="8 9" key="1">
    <citation type="submission" date="2021-04" db="EMBL/GenBank/DDBJ databases">
        <title>Chitinophaga sp. nov., isolated from the rhizosphere soil.</title>
        <authorList>
            <person name="He S."/>
        </authorList>
    </citation>
    <scope>NUCLEOTIDE SEQUENCE [LARGE SCALE GENOMIC DNA]</scope>
    <source>
        <strain evidence="8 9">2R12</strain>
    </source>
</reference>
<dbReference type="RefSeq" id="WP_211974277.1">
    <property type="nucleotide sequence ID" value="NZ_CBFHAM010000091.1"/>
</dbReference>
<dbReference type="InterPro" id="IPR051563">
    <property type="entry name" value="Glycosyl_Hydrolase_51"/>
</dbReference>
<dbReference type="InterPro" id="IPR007963">
    <property type="entry name" value="Peptidase_M61_catalytic"/>
</dbReference>
<dbReference type="Gene3D" id="2.60.40.3650">
    <property type="match status" value="1"/>
</dbReference>
<dbReference type="InterPro" id="IPR008979">
    <property type="entry name" value="Galactose-bd-like_sf"/>
</dbReference>
<feature type="domain" description="Alpha-L-arabinofuranosidase C-terminal" evidence="7">
    <location>
        <begin position="481"/>
        <end position="837"/>
    </location>
</feature>
<dbReference type="Pfam" id="PF05299">
    <property type="entry name" value="Peptidase_M61"/>
    <property type="match status" value="1"/>
</dbReference>
<keyword evidence="9" id="KW-1185">Reference proteome</keyword>
<dbReference type="Gene3D" id="2.60.40.1180">
    <property type="entry name" value="Golgi alpha-mannosidase II"/>
    <property type="match status" value="1"/>
</dbReference>
<name>A0ABS5J1S5_9BACT</name>
<comment type="similarity">
    <text evidence="2">Belongs to the glycosyl hydrolase 51 family.</text>
</comment>
<dbReference type="Proteomes" id="UP000676386">
    <property type="component" value="Unassembled WGS sequence"/>
</dbReference>
<dbReference type="SUPFAM" id="SSF51011">
    <property type="entry name" value="Glycosyl hydrolase domain"/>
    <property type="match status" value="1"/>
</dbReference>
<dbReference type="EC" id="3.2.1.55" evidence="3"/>
<evidence type="ECO:0000256" key="1">
    <source>
        <dbReference type="ARBA" id="ARBA00001462"/>
    </source>
</evidence>
<comment type="catalytic activity">
    <reaction evidence="1">
        <text>Hydrolysis of terminal non-reducing alpha-L-arabinofuranoside residues in alpha-L-arabinosides.</text>
        <dbReference type="EC" id="3.2.1.55"/>
    </reaction>
</comment>
<dbReference type="Gene3D" id="1.10.390.10">
    <property type="entry name" value="Neutral Protease Domain 2"/>
    <property type="match status" value="1"/>
</dbReference>
<evidence type="ECO:0000256" key="2">
    <source>
        <dbReference type="ARBA" id="ARBA00007186"/>
    </source>
</evidence>
<evidence type="ECO:0000256" key="3">
    <source>
        <dbReference type="ARBA" id="ARBA00012670"/>
    </source>
</evidence>
<comment type="caution">
    <text evidence="8">The sequence shown here is derived from an EMBL/GenBank/DDBJ whole genome shotgun (WGS) entry which is preliminary data.</text>
</comment>
<sequence length="1321" mass="146991">MNCIKQGLLAVICLLTGGSFVIAQNRAIISVNTAEKGAVIPATLHGIFFEEISHAGEGGLYAEMVQNRGFEDHCIPAGTKLENGWLLPFPLKPHFMLKGRGSDWKMEWPLQTQWPAWHAGSNAQLSLVTDHPLNTATPHAMQVKITGKNAALINEGFWGMKVEKGAAYRLSFFANTIKGFSGKVTVSLQTVSGQILADTVLQINNAASWKQYHATLTARGSDSAARLVLGFRQNGTLLLDMVSLFPVHTFHDRPNGMRADLADLIRQMKPAFVRWPGGCYVEGITIESAPDWKTTLGPQEQRVPTYSPWGYWSSNGFGYHEYLQFCEDINAAALYVFNVGISCEYRSGTFVPEDSVASYIQSALDAIEYAIGPVTSRWGKQRAANGHPAPFPLRYVEVGNEQHGPDYAKRYNRFYDAIHKKYPQIGIIASMGIGDVNRHTLDSMQHTDIVDEHAYKDASWSLRNFDHFDKYKRGKWQMYVGEYATNAGVGSGNMQAALSDAVYVMSMERNADLVKMSSYAPLLVNQHDADWPVNLIHFNAGASFGRISYYALNMLNEHKASFNYPVTTTLLPEKETTPEFSGGIGLATWDTETEYKDILVVQHGDTVYNSVHDPGLTAWLPVRGTWKKQSGVIAQTAAGAQQLAILNGYHFNAYTLSLKARKTSGVNAFIIPFAVKDSNTCLRAHIGSWMNNNAMFESLTNGYDVTAVSNPERLKAPFETGRWYDIRLQVNNEEVKCYVDDSLLMTYREPQKLFSIAGRDEKNGDIILKIVNAGESPVDADIRLDGAAVSPDAEVITLTADSPNAENSFTSPQAYIPHTTAIHNAATQFTWKAPALSVNIIRLRSPRIAFDLHMPEPTAGLFEVAMRYRTDSTTHTTLKLPVWTPGYYQLMNYAADVKEVQVTDTADVKLSWRQTGTNSWEITHAPGAVIKVNYKIAAHRNFVATSYLDTTHGYVTPAGVFMYPEGKTGSSLTLRVHPYGNWQVATGMDTLSRHTYTAANYDILYDSPLLLGNLDSFPAFKVKGIPHYFMALQPGNFDRRQFMGDLEKIVATASAIIGDIPYRHYTFLGIGEGQGGIEHLNSAAVAFTGGALHDRAARSRTYSFLAHEYFHHYNVKRIRPAELGPFNYDTANRTKLLWVSEGFTVYYEYLVLQRAGLMSGTELLQALYGHIQSCERRPGNKIQSVTAASYETWDDGPFGGDPAKTISCYEKGPVLAFLLDLRIRHATGNKQSLDDVMRALYRQYYLELQRGFTPEEFRETCEAIAGESLADFFVYAETTAPVNYQQYLAYAGLMMNNTGIQAIPTKDTRQLDVRKAFGITD</sequence>